<feature type="transmembrane region" description="Helical" evidence="6">
    <location>
        <begin position="203"/>
        <end position="224"/>
    </location>
</feature>
<dbReference type="PANTHER" id="PTHR34820">
    <property type="entry name" value="INNER MEMBRANE PROTEIN YEBZ"/>
    <property type="match status" value="1"/>
</dbReference>
<feature type="transmembrane region" description="Helical" evidence="6">
    <location>
        <begin position="95"/>
        <end position="113"/>
    </location>
</feature>
<dbReference type="InterPro" id="IPR032694">
    <property type="entry name" value="CopC/D"/>
</dbReference>
<feature type="transmembrane region" description="Helical" evidence="6">
    <location>
        <begin position="17"/>
        <end position="34"/>
    </location>
</feature>
<comment type="function">
    <text evidence="6">Involved in copper resistance.</text>
</comment>
<comment type="subcellular location">
    <subcellularLocation>
        <location evidence="6">Cell inner membrane</location>
        <topology evidence="6">Multi-pass membrane protein</topology>
    </subcellularLocation>
    <subcellularLocation>
        <location evidence="1">Cell membrane</location>
        <topology evidence="1">Multi-pass membrane protein</topology>
    </subcellularLocation>
</comment>
<evidence type="ECO:0000256" key="3">
    <source>
        <dbReference type="ARBA" id="ARBA00022692"/>
    </source>
</evidence>
<keyword evidence="2 6" id="KW-1003">Cell membrane</keyword>
<keyword evidence="4 6" id="KW-1133">Transmembrane helix</keyword>
<protein>
    <recommendedName>
        <fullName evidence="6">Copper resistance protein D</fullName>
    </recommendedName>
</protein>
<feature type="transmembrane region" description="Helical" evidence="6">
    <location>
        <begin position="230"/>
        <end position="255"/>
    </location>
</feature>
<keyword evidence="6" id="KW-0997">Cell inner membrane</keyword>
<dbReference type="GO" id="GO:0046688">
    <property type="term" value="P:response to copper ion"/>
    <property type="evidence" value="ECO:0007669"/>
    <property type="project" value="UniProtKB-UniRule"/>
</dbReference>
<dbReference type="Proteomes" id="UP000078476">
    <property type="component" value="Unassembled WGS sequence"/>
</dbReference>
<evidence type="ECO:0000256" key="2">
    <source>
        <dbReference type="ARBA" id="ARBA00022475"/>
    </source>
</evidence>
<feature type="transmembrane region" description="Helical" evidence="6">
    <location>
        <begin position="276"/>
        <end position="298"/>
    </location>
</feature>
<feature type="transmembrane region" description="Helical" evidence="6">
    <location>
        <begin position="456"/>
        <end position="474"/>
    </location>
</feature>
<feature type="transmembrane region" description="Helical" evidence="6">
    <location>
        <begin position="486"/>
        <end position="507"/>
    </location>
</feature>
<keyword evidence="6" id="KW-0186">Copper</keyword>
<evidence type="ECO:0000259" key="7">
    <source>
        <dbReference type="Pfam" id="PF05425"/>
    </source>
</evidence>
<proteinExistence type="inferred from homology"/>
<accession>A0A177NR73</accession>
<feature type="domain" description="Copper resistance protein D" evidence="7">
    <location>
        <begin position="197"/>
        <end position="297"/>
    </location>
</feature>
<keyword evidence="3 6" id="KW-0812">Transmembrane</keyword>
<evidence type="ECO:0000256" key="6">
    <source>
        <dbReference type="RuleBase" id="RU369037"/>
    </source>
</evidence>
<gene>
    <name evidence="8" type="ORF">A1359_20815</name>
</gene>
<evidence type="ECO:0000256" key="1">
    <source>
        <dbReference type="ARBA" id="ARBA00004651"/>
    </source>
</evidence>
<dbReference type="GO" id="GO:0006825">
    <property type="term" value="P:copper ion transport"/>
    <property type="evidence" value="ECO:0007669"/>
    <property type="project" value="InterPro"/>
</dbReference>
<dbReference type="EMBL" id="LUUI01000042">
    <property type="protein sequence ID" value="OAI20546.1"/>
    <property type="molecule type" value="Genomic_DNA"/>
</dbReference>
<name>A0A177NR73_9GAMM</name>
<comment type="caution">
    <text evidence="8">The sequence shown here is derived from an EMBL/GenBank/DDBJ whole genome shotgun (WGS) entry which is preliminary data.</text>
</comment>
<dbReference type="InterPro" id="IPR008457">
    <property type="entry name" value="Cu-R_CopD_dom"/>
</dbReference>
<comment type="similarity">
    <text evidence="6">Belongs to the CopD family.</text>
</comment>
<dbReference type="AlphaFoldDB" id="A0A177NR73"/>
<dbReference type="GO" id="GO:0005886">
    <property type="term" value="C:plasma membrane"/>
    <property type="evidence" value="ECO:0007669"/>
    <property type="project" value="UniProtKB-SubCell"/>
</dbReference>
<keyword evidence="9" id="KW-1185">Reference proteome</keyword>
<evidence type="ECO:0000256" key="4">
    <source>
        <dbReference type="ARBA" id="ARBA00022989"/>
    </source>
</evidence>
<feature type="transmembrane region" description="Helical" evidence="6">
    <location>
        <begin position="360"/>
        <end position="378"/>
    </location>
</feature>
<dbReference type="RefSeq" id="WP_066977619.1">
    <property type="nucleotide sequence ID" value="NZ_LUUI01000042.1"/>
</dbReference>
<evidence type="ECO:0000256" key="5">
    <source>
        <dbReference type="ARBA" id="ARBA00023136"/>
    </source>
</evidence>
<dbReference type="OrthoDB" id="113685at2"/>
<feature type="transmembrane region" description="Helical" evidence="6">
    <location>
        <begin position="165"/>
        <end position="183"/>
    </location>
</feature>
<dbReference type="Pfam" id="PF05425">
    <property type="entry name" value="CopD"/>
    <property type="match status" value="1"/>
</dbReference>
<dbReference type="STRING" id="980561.A1359_20815"/>
<evidence type="ECO:0000313" key="9">
    <source>
        <dbReference type="Proteomes" id="UP000078476"/>
    </source>
</evidence>
<dbReference type="PANTHER" id="PTHR34820:SF4">
    <property type="entry name" value="INNER MEMBRANE PROTEIN YEBZ"/>
    <property type="match status" value="1"/>
</dbReference>
<feature type="transmembrane region" description="Helical" evidence="6">
    <location>
        <begin position="519"/>
        <end position="538"/>
    </location>
</feature>
<keyword evidence="5 6" id="KW-0472">Membrane</keyword>
<feature type="transmembrane region" description="Helical" evidence="6">
    <location>
        <begin position="390"/>
        <end position="408"/>
    </location>
</feature>
<feature type="transmembrane region" description="Helical" evidence="6">
    <location>
        <begin position="428"/>
        <end position="444"/>
    </location>
</feature>
<organism evidence="8 9">
    <name type="scientific">Methylomonas lenta</name>
    <dbReference type="NCBI Taxonomy" id="980561"/>
    <lineage>
        <taxon>Bacteria</taxon>
        <taxon>Pseudomonadati</taxon>
        <taxon>Pseudomonadota</taxon>
        <taxon>Gammaproteobacteria</taxon>
        <taxon>Methylococcales</taxon>
        <taxon>Methylococcaceae</taxon>
        <taxon>Methylomonas</taxon>
    </lineage>
</organism>
<sequence length="543" mass="60563">MEGIADFLDSLIGGVDLTFYSIVIGGLIWGLFVLRPWNEDTHYNNVLLEKSVNLIYFGSKALIITQLSKICLKIWLMSVTLGKSPFPAFFNTVQFQAGLARAASAFALFLFIKHVLKNNLRSEKHWLQATLTILPLVISAAWLVHGASRLEDRALLMTLTVSHQIAAATWVGGIFQLLAIWSLKKRNAIAVELWPILLKRFSIVGITAVIGLLATGTPLAWYYIRTFQGFIGAGYGNLLMVKIMMMGLALGFAWLNRQAVSKYFSSGSMYALNVRVPFYIEVETLILLTILFTAASLASQPPSVDIPHLTATWQEVLNMFHPRLPRWESPTHDALIAGEAGRVAIVGQIPSEAATAWSDYNHNIAGIFLTTMSFFAMLSYSERFHRWARFWPVGFMALGIFLFFRSDAESWPLGPIGFWDSTFNNGEVLQHRIATLLVFMLGLMEVRARMNNNQGALPYVFPMLAAFGGMMLLAHSHVGFEAKTAFLIQVGHTLMGVFSLILASGRWLELKLDSPGKNIAGFISVFALFQIGVILMFYKEPLY</sequence>
<comment type="caution">
    <text evidence="6">Lacks conserved residue(s) required for the propagation of feature annotation.</text>
</comment>
<reference evidence="8 9" key="1">
    <citation type="submission" date="2016-03" db="EMBL/GenBank/DDBJ databases">
        <authorList>
            <person name="Ploux O."/>
        </authorList>
    </citation>
    <scope>NUCLEOTIDE SEQUENCE [LARGE SCALE GENOMIC DNA]</scope>
    <source>
        <strain evidence="8 9">R-45370</strain>
    </source>
</reference>
<evidence type="ECO:0000313" key="8">
    <source>
        <dbReference type="EMBL" id="OAI20546.1"/>
    </source>
</evidence>
<feature type="transmembrane region" description="Helical" evidence="6">
    <location>
        <begin position="54"/>
        <end position="75"/>
    </location>
</feature>
<feature type="transmembrane region" description="Helical" evidence="6">
    <location>
        <begin position="125"/>
        <end position="145"/>
    </location>
</feature>